<dbReference type="STRING" id="391626.OAN307_c07190"/>
<dbReference type="SUPFAM" id="SSF53067">
    <property type="entry name" value="Actin-like ATPase domain"/>
    <property type="match status" value="1"/>
</dbReference>
<proteinExistence type="inferred from homology"/>
<accession>M9R816</accession>
<dbReference type="Gene3D" id="3.30.420.40">
    <property type="match status" value="2"/>
</dbReference>
<dbReference type="PANTHER" id="PTHR18964:SF149">
    <property type="entry name" value="BIFUNCTIONAL UDP-N-ACETYLGLUCOSAMINE 2-EPIMERASE_N-ACETYLMANNOSAMINE KINASE"/>
    <property type="match status" value="1"/>
</dbReference>
<dbReference type="Proteomes" id="UP000005307">
    <property type="component" value="Chromosome"/>
</dbReference>
<protein>
    <submittedName>
        <fullName evidence="2">Putative xylose repressor</fullName>
    </submittedName>
</protein>
<dbReference type="PANTHER" id="PTHR18964">
    <property type="entry name" value="ROK (REPRESSOR, ORF, KINASE) FAMILY"/>
    <property type="match status" value="1"/>
</dbReference>
<gene>
    <name evidence="2" type="ORF">OAN307_c07190</name>
</gene>
<organism evidence="2 3">
    <name type="scientific">Octadecabacter antarcticus 307</name>
    <dbReference type="NCBI Taxonomy" id="391626"/>
    <lineage>
        <taxon>Bacteria</taxon>
        <taxon>Pseudomonadati</taxon>
        <taxon>Pseudomonadota</taxon>
        <taxon>Alphaproteobacteria</taxon>
        <taxon>Rhodobacterales</taxon>
        <taxon>Roseobacteraceae</taxon>
        <taxon>Octadecabacter</taxon>
    </lineage>
</organism>
<dbReference type="SUPFAM" id="SSF46785">
    <property type="entry name" value="Winged helix' DNA-binding domain"/>
    <property type="match status" value="1"/>
</dbReference>
<dbReference type="InterPro" id="IPR036388">
    <property type="entry name" value="WH-like_DNA-bd_sf"/>
</dbReference>
<dbReference type="Pfam" id="PF00480">
    <property type="entry name" value="ROK"/>
    <property type="match status" value="1"/>
</dbReference>
<sequence length="457" mass="49844">MFHTFSSPYRNFIPTVGPNSRQHHPLHLTLISGIKIMSNALPTLQNDATEGCGPVLRSARTAGRSLRQETFEFVRSRGQAARTDITQALNISAGSATTLTADLIASGFLREVERPTRESSRGRPRVALEIVPEASFVIGIKLAFKRHIAVLLDFAGNLIADADMPSSDLRRPVDHLMDEAEHIIHKLLKVSGKNQSDVRAVGIGLPGIIDHNSGVVVWSSMLQTRDEDLGAAFAQRFDMPMVLDNDANMLTLAELWFGQGRAMANFAVVTIESGVGMGLVLNNELYRGGHGMGLELGHTKVQLDGALCRCGQRGCLEAYLADYALSREATTALDHDPTMANNPQATLEALYKQAKSGHKAAETIFRRAGRYLSLGLSNVVQLFDPALIILSGERMQYDYLYAETVLDEMQKMTLNEGRKPCKVEIHAWGDLVWARGAAALALSNVTDTLIGGEARTP</sequence>
<evidence type="ECO:0000256" key="1">
    <source>
        <dbReference type="ARBA" id="ARBA00006479"/>
    </source>
</evidence>
<dbReference type="InterPro" id="IPR000600">
    <property type="entry name" value="ROK"/>
</dbReference>
<dbReference type="CDD" id="cd24073">
    <property type="entry name" value="ASKHA_ATPase_ROK_CYANR"/>
    <property type="match status" value="1"/>
</dbReference>
<evidence type="ECO:0000313" key="2">
    <source>
        <dbReference type="EMBL" id="AGI66446.1"/>
    </source>
</evidence>
<dbReference type="eggNOG" id="COG1940">
    <property type="taxonomic scope" value="Bacteria"/>
</dbReference>
<comment type="similarity">
    <text evidence="1">Belongs to the ROK (NagC/XylR) family.</text>
</comment>
<name>M9R816_9RHOB</name>
<keyword evidence="3" id="KW-1185">Reference proteome</keyword>
<dbReference type="InterPro" id="IPR043129">
    <property type="entry name" value="ATPase_NBD"/>
</dbReference>
<dbReference type="AlphaFoldDB" id="M9R816"/>
<dbReference type="Gene3D" id="1.10.10.10">
    <property type="entry name" value="Winged helix-like DNA-binding domain superfamily/Winged helix DNA-binding domain"/>
    <property type="match status" value="1"/>
</dbReference>
<dbReference type="InterPro" id="IPR036390">
    <property type="entry name" value="WH_DNA-bd_sf"/>
</dbReference>
<evidence type="ECO:0000313" key="3">
    <source>
        <dbReference type="Proteomes" id="UP000005307"/>
    </source>
</evidence>
<dbReference type="KEGG" id="oat:OAN307_c07190"/>
<dbReference type="EMBL" id="CP003740">
    <property type="protein sequence ID" value="AGI66446.1"/>
    <property type="molecule type" value="Genomic_DNA"/>
</dbReference>
<reference evidence="2 3" key="1">
    <citation type="journal article" date="2013" name="PLoS ONE">
        <title>Poles Apart: Arctic and Antarctic Octadecabacter strains Share High Genome Plasticity and a New Type of Xanthorhodopsin.</title>
        <authorList>
            <person name="Vollmers J."/>
            <person name="Voget S."/>
            <person name="Dietrich S."/>
            <person name="Gollnow K."/>
            <person name="Smits M."/>
            <person name="Meyer K."/>
            <person name="Brinkhoff T."/>
            <person name="Simon M."/>
            <person name="Daniel R."/>
        </authorList>
    </citation>
    <scope>NUCLEOTIDE SEQUENCE [LARGE SCALE GENOMIC DNA]</scope>
    <source>
        <strain evidence="2 3">307</strain>
    </source>
</reference>
<dbReference type="HOGENOM" id="CLU_036604_13_1_5"/>